<name>A0ABY4WMA4_9BACL</name>
<organism evidence="2 3">
    <name type="scientific">Brevibacillus ruminantium</name>
    <dbReference type="NCBI Taxonomy" id="2950604"/>
    <lineage>
        <taxon>Bacteria</taxon>
        <taxon>Bacillati</taxon>
        <taxon>Bacillota</taxon>
        <taxon>Bacilli</taxon>
        <taxon>Bacillales</taxon>
        <taxon>Paenibacillaceae</taxon>
        <taxon>Brevibacillus</taxon>
    </lineage>
</organism>
<dbReference type="Proteomes" id="UP001056500">
    <property type="component" value="Chromosome"/>
</dbReference>
<dbReference type="EMBL" id="CP098755">
    <property type="protein sequence ID" value="USG68178.1"/>
    <property type="molecule type" value="Genomic_DNA"/>
</dbReference>
<accession>A0ABY4WMA4</accession>
<evidence type="ECO:0000256" key="1">
    <source>
        <dbReference type="SAM" id="MobiDB-lite"/>
    </source>
</evidence>
<feature type="region of interest" description="Disordered" evidence="1">
    <location>
        <begin position="1"/>
        <end position="54"/>
    </location>
</feature>
<sequence>MEKQHRSNHPSDSHTVPTVKSSLDESEIDKRHQYQLFPTPDEEGTSEESMKLDL</sequence>
<feature type="compositionally biased region" description="Basic and acidic residues" evidence="1">
    <location>
        <begin position="1"/>
        <end position="12"/>
    </location>
</feature>
<reference evidence="2" key="1">
    <citation type="submission" date="2022-06" db="EMBL/GenBank/DDBJ databases">
        <title>Genome sequencing of Brevibacillus sp. BB3-R1.</title>
        <authorList>
            <person name="Heo J."/>
            <person name="Lee D."/>
            <person name="Won M."/>
            <person name="Han B.-H."/>
            <person name="Hong S.-B."/>
            <person name="Kwon S.-W."/>
        </authorList>
    </citation>
    <scope>NUCLEOTIDE SEQUENCE</scope>
    <source>
        <strain evidence="2">BB3-R1</strain>
    </source>
</reference>
<evidence type="ECO:0000313" key="2">
    <source>
        <dbReference type="EMBL" id="USG68178.1"/>
    </source>
</evidence>
<proteinExistence type="predicted"/>
<protein>
    <submittedName>
        <fullName evidence="2">Uncharacterized protein</fullName>
    </submittedName>
</protein>
<dbReference type="RefSeq" id="WP_251875596.1">
    <property type="nucleotide sequence ID" value="NZ_CP098755.1"/>
</dbReference>
<keyword evidence="3" id="KW-1185">Reference proteome</keyword>
<gene>
    <name evidence="2" type="ORF">NDK47_13220</name>
</gene>
<evidence type="ECO:0000313" key="3">
    <source>
        <dbReference type="Proteomes" id="UP001056500"/>
    </source>
</evidence>